<name>A0A174I4W1_9CLOT</name>
<dbReference type="RefSeq" id="WP_156334265.1">
    <property type="nucleotide sequence ID" value="NZ_CABIXQ010000017.1"/>
</dbReference>
<reference evidence="1 2" key="1">
    <citation type="submission" date="2015-09" db="EMBL/GenBank/DDBJ databases">
        <authorList>
            <consortium name="Pathogen Informatics"/>
        </authorList>
    </citation>
    <scope>NUCLEOTIDE SEQUENCE [LARGE SCALE GENOMIC DNA]</scope>
    <source>
        <strain evidence="1 2">2789STDY5834856</strain>
    </source>
</reference>
<dbReference type="Proteomes" id="UP000095594">
    <property type="component" value="Unassembled WGS sequence"/>
</dbReference>
<accession>A0A174I4W1</accession>
<dbReference type="AlphaFoldDB" id="A0A174I4W1"/>
<gene>
    <name evidence="1" type="ORF">ERS852471_02385</name>
</gene>
<dbReference type="EMBL" id="CYZX01000017">
    <property type="protein sequence ID" value="CUO82232.1"/>
    <property type="molecule type" value="Genomic_DNA"/>
</dbReference>
<evidence type="ECO:0000313" key="2">
    <source>
        <dbReference type="Proteomes" id="UP000095594"/>
    </source>
</evidence>
<proteinExistence type="predicted"/>
<protein>
    <submittedName>
        <fullName evidence="1">Uncharacterized protein</fullName>
    </submittedName>
</protein>
<organism evidence="1 2">
    <name type="scientific">Clostridium disporicum</name>
    <dbReference type="NCBI Taxonomy" id="84024"/>
    <lineage>
        <taxon>Bacteria</taxon>
        <taxon>Bacillati</taxon>
        <taxon>Bacillota</taxon>
        <taxon>Clostridia</taxon>
        <taxon>Eubacteriales</taxon>
        <taxon>Clostridiaceae</taxon>
        <taxon>Clostridium</taxon>
    </lineage>
</organism>
<sequence length="52" mass="5709">MKDNIKVVVNEVGGECITSVGYKTIARGVLKALGKDICKLLVNEFNNKDNKK</sequence>
<evidence type="ECO:0000313" key="1">
    <source>
        <dbReference type="EMBL" id="CUO82232.1"/>
    </source>
</evidence>